<dbReference type="Pfam" id="PF01535">
    <property type="entry name" value="PPR"/>
    <property type="match status" value="2"/>
</dbReference>
<dbReference type="PROSITE" id="PS51375">
    <property type="entry name" value="PPR"/>
    <property type="match status" value="2"/>
</dbReference>
<dbReference type="AlphaFoldDB" id="A0A498JB42"/>
<protein>
    <recommendedName>
        <fullName evidence="6">Pentacotripeptide-repeat region of PRORP domain-containing protein</fullName>
    </recommendedName>
</protein>
<evidence type="ECO:0000256" key="3">
    <source>
        <dbReference type="SAM" id="MobiDB-lite"/>
    </source>
</evidence>
<feature type="compositionally biased region" description="Basic residues" evidence="3">
    <location>
        <begin position="30"/>
        <end position="40"/>
    </location>
</feature>
<organism evidence="4 5">
    <name type="scientific">Malus domestica</name>
    <name type="common">Apple</name>
    <name type="synonym">Pyrus malus</name>
    <dbReference type="NCBI Taxonomy" id="3750"/>
    <lineage>
        <taxon>Eukaryota</taxon>
        <taxon>Viridiplantae</taxon>
        <taxon>Streptophyta</taxon>
        <taxon>Embryophyta</taxon>
        <taxon>Tracheophyta</taxon>
        <taxon>Spermatophyta</taxon>
        <taxon>Magnoliopsida</taxon>
        <taxon>eudicotyledons</taxon>
        <taxon>Gunneridae</taxon>
        <taxon>Pentapetalae</taxon>
        <taxon>rosids</taxon>
        <taxon>fabids</taxon>
        <taxon>Rosales</taxon>
        <taxon>Rosaceae</taxon>
        <taxon>Amygdaloideae</taxon>
        <taxon>Maleae</taxon>
        <taxon>Malus</taxon>
    </lineage>
</organism>
<dbReference type="Gene3D" id="1.25.40.10">
    <property type="entry name" value="Tetratricopeptide repeat domain"/>
    <property type="match status" value="4"/>
</dbReference>
<evidence type="ECO:0000313" key="5">
    <source>
        <dbReference type="Proteomes" id="UP000290289"/>
    </source>
</evidence>
<feature type="region of interest" description="Disordered" evidence="3">
    <location>
        <begin position="30"/>
        <end position="51"/>
    </location>
</feature>
<evidence type="ECO:0000313" key="4">
    <source>
        <dbReference type="EMBL" id="RXH91012.1"/>
    </source>
</evidence>
<dbReference type="PANTHER" id="PTHR47859">
    <property type="entry name" value="PENTATRICOPEPTIDE REPEAT-CONTAINING PROTEIN"/>
    <property type="match status" value="1"/>
</dbReference>
<keyword evidence="1" id="KW-0677">Repeat</keyword>
<sequence>MMHRRPLASVRARVSLRSISDWLCKSQPHYHHHHHHHHGPRLASQKLDSPRTLTTSNGHQVMWHGAESITRSVQMQIVDALRLGERGKASNMLLNLSHVNHSLGADDFLHILKYCARSPDPLFVMETWRVMDEKEITLNNLCSLLMMQALCKGGYLEEAFKLINFLGESQGIYPVLPIYNSFLRACAKMQSMINANQCLDLMEHQMAGKNEVTYSELLKFAVWQQNLPAAHEIWEDYIKHYSLSIIPLRKFIWSFTRLGDLKSAYVMLQRMVALTTKGNMNVNRTSDGKLFSSRLDIPIPSNCELSLGKLDLEENELSVPSIYCKPLDDHAVSADQSTTFGLGVGELENNRLDMLDKHLSKPVKKILRWSFNDVIHACAQLRNDGLAEQLILQMQNFGLQPSSHTYDGFVRAVASQRGFSIGMEILQDMQQRNLKPYDSTLVTLSIGCSKVLELNLAEALLDQISECSYPHPFNAFFAACDTTDQPERAVQMLAKMKQLEVMPNINTYELLFLLFGNVNAPYEEGNMLSQVDAAKRINAIEMDMARYGIQHSYLSMNNLLKALGTEGMIRELIQYLHVAENLFCRNNVDLGTPIYNTALHSLVEAKESQMAIKIFKSMKSFGFPADAATYNIMIDCCSILKCYRSASALISMMLRDGFYPVTVTYTALIKILLEDDDIDEALNLLDQASSEGNKLDSLLFNTILQKACEKELIEAVELVVEWMHQEKIQPDPATCHFVFSAYVNCGFHSTAMEALQVLSMRMICNEDGSFPEKAEYEDVFIFAEDMEAESRIVQLFEDSEENLAAALLNLRWCAVLGFPISWSPSESPWARRLSFNYTTRKGAA</sequence>
<name>A0A498JB42_MALDO</name>
<comment type="caution">
    <text evidence="4">The sequence shown here is derived from an EMBL/GenBank/DDBJ whole genome shotgun (WGS) entry which is preliminary data.</text>
</comment>
<evidence type="ECO:0000256" key="2">
    <source>
        <dbReference type="PROSITE-ProRule" id="PRU00708"/>
    </source>
</evidence>
<dbReference type="Pfam" id="PF13812">
    <property type="entry name" value="PPR_3"/>
    <property type="match status" value="1"/>
</dbReference>
<dbReference type="PANTHER" id="PTHR47859:SF1">
    <property type="entry name" value="PENTATRICOPEPTIDE REPEAT-CONTAINING PROTEIN"/>
    <property type="match status" value="1"/>
</dbReference>
<dbReference type="InterPro" id="IPR002885">
    <property type="entry name" value="PPR_rpt"/>
</dbReference>
<feature type="repeat" description="PPR" evidence="2">
    <location>
        <begin position="626"/>
        <end position="660"/>
    </location>
</feature>
<dbReference type="STRING" id="3750.A0A498JB42"/>
<dbReference type="InterPro" id="IPR011990">
    <property type="entry name" value="TPR-like_helical_dom_sf"/>
</dbReference>
<proteinExistence type="predicted"/>
<dbReference type="EMBL" id="RDQH01000334">
    <property type="protein sequence ID" value="RXH91012.1"/>
    <property type="molecule type" value="Genomic_DNA"/>
</dbReference>
<gene>
    <name evidence="4" type="ORF">DVH24_020035</name>
</gene>
<dbReference type="NCBIfam" id="TIGR00756">
    <property type="entry name" value="PPR"/>
    <property type="match status" value="3"/>
</dbReference>
<dbReference type="Pfam" id="PF13041">
    <property type="entry name" value="PPR_2"/>
    <property type="match status" value="1"/>
</dbReference>
<evidence type="ECO:0000256" key="1">
    <source>
        <dbReference type="ARBA" id="ARBA00022737"/>
    </source>
</evidence>
<accession>A0A498JB42</accession>
<dbReference type="Proteomes" id="UP000290289">
    <property type="component" value="Chromosome 8"/>
</dbReference>
<evidence type="ECO:0008006" key="6">
    <source>
        <dbReference type="Google" id="ProtNLM"/>
    </source>
</evidence>
<feature type="repeat" description="PPR" evidence="2">
    <location>
        <begin position="591"/>
        <end position="625"/>
    </location>
</feature>
<reference evidence="4 5" key="1">
    <citation type="submission" date="2018-10" db="EMBL/GenBank/DDBJ databases">
        <title>A high-quality apple genome assembly.</title>
        <authorList>
            <person name="Hu J."/>
        </authorList>
    </citation>
    <scope>NUCLEOTIDE SEQUENCE [LARGE SCALE GENOMIC DNA]</scope>
    <source>
        <strain evidence="5">cv. HFTH1</strain>
        <tissue evidence="4">Young leaf</tissue>
    </source>
</reference>
<keyword evidence="5" id="KW-1185">Reference proteome</keyword>